<comment type="caution">
    <text evidence="2">The sequence shown here is derived from an EMBL/GenBank/DDBJ whole genome shotgun (WGS) entry which is preliminary data.</text>
</comment>
<protein>
    <submittedName>
        <fullName evidence="2">Uncharacterized protein</fullName>
    </submittedName>
</protein>
<evidence type="ECO:0000256" key="1">
    <source>
        <dbReference type="SAM" id="MobiDB-lite"/>
    </source>
</evidence>
<evidence type="ECO:0000313" key="2">
    <source>
        <dbReference type="EMBL" id="KAH3708929.1"/>
    </source>
</evidence>
<proteinExistence type="predicted"/>
<keyword evidence="3" id="KW-1185">Reference proteome</keyword>
<feature type="region of interest" description="Disordered" evidence="1">
    <location>
        <begin position="27"/>
        <end position="53"/>
    </location>
</feature>
<reference evidence="2" key="2">
    <citation type="submission" date="2020-11" db="EMBL/GenBank/DDBJ databases">
        <authorList>
            <person name="McCartney M.A."/>
            <person name="Auch B."/>
            <person name="Kono T."/>
            <person name="Mallez S."/>
            <person name="Becker A."/>
            <person name="Gohl D.M."/>
            <person name="Silverstein K.A.T."/>
            <person name="Koren S."/>
            <person name="Bechman K.B."/>
            <person name="Herman A."/>
            <person name="Abrahante J.E."/>
            <person name="Garbe J."/>
        </authorList>
    </citation>
    <scope>NUCLEOTIDE SEQUENCE</scope>
    <source>
        <strain evidence="2">Duluth1</strain>
        <tissue evidence="2">Whole animal</tissue>
    </source>
</reference>
<gene>
    <name evidence="2" type="ORF">DPMN_068387</name>
</gene>
<accession>A0A9D3Z2F7</accession>
<dbReference type="EMBL" id="JAIWYP010000014">
    <property type="protein sequence ID" value="KAH3708929.1"/>
    <property type="molecule type" value="Genomic_DNA"/>
</dbReference>
<sequence length="159" mass="18052">MILRENHPNLALLDALLNIQIPMMEGKGQSGGVESSSMKGENPTPSIRPNLSQMKVHDNYPNQAMLDAKLNRAVVQGQCQPCDIDISRPGKPAMEPPRTPSVMFAFNSFGFHPLPHPPLNHWYRPWDSERLAQVWLSRGLIREVEINFKTCIYMYARIT</sequence>
<reference evidence="2" key="1">
    <citation type="journal article" date="2019" name="bioRxiv">
        <title>The Genome of the Zebra Mussel, Dreissena polymorpha: A Resource for Invasive Species Research.</title>
        <authorList>
            <person name="McCartney M.A."/>
            <person name="Auch B."/>
            <person name="Kono T."/>
            <person name="Mallez S."/>
            <person name="Zhang Y."/>
            <person name="Obille A."/>
            <person name="Becker A."/>
            <person name="Abrahante J.E."/>
            <person name="Garbe J."/>
            <person name="Badalamenti J.P."/>
            <person name="Herman A."/>
            <person name="Mangelson H."/>
            <person name="Liachko I."/>
            <person name="Sullivan S."/>
            <person name="Sone E.D."/>
            <person name="Koren S."/>
            <person name="Silverstein K.A.T."/>
            <person name="Beckman K.B."/>
            <person name="Gohl D.M."/>
        </authorList>
    </citation>
    <scope>NUCLEOTIDE SEQUENCE</scope>
    <source>
        <strain evidence="2">Duluth1</strain>
        <tissue evidence="2">Whole animal</tissue>
    </source>
</reference>
<organism evidence="2 3">
    <name type="scientific">Dreissena polymorpha</name>
    <name type="common">Zebra mussel</name>
    <name type="synonym">Mytilus polymorpha</name>
    <dbReference type="NCBI Taxonomy" id="45954"/>
    <lineage>
        <taxon>Eukaryota</taxon>
        <taxon>Metazoa</taxon>
        <taxon>Spiralia</taxon>
        <taxon>Lophotrochozoa</taxon>
        <taxon>Mollusca</taxon>
        <taxon>Bivalvia</taxon>
        <taxon>Autobranchia</taxon>
        <taxon>Heteroconchia</taxon>
        <taxon>Euheterodonta</taxon>
        <taxon>Imparidentia</taxon>
        <taxon>Neoheterodontei</taxon>
        <taxon>Myida</taxon>
        <taxon>Dreissenoidea</taxon>
        <taxon>Dreissenidae</taxon>
        <taxon>Dreissena</taxon>
    </lineage>
</organism>
<feature type="compositionally biased region" description="Polar residues" evidence="1">
    <location>
        <begin position="32"/>
        <end position="53"/>
    </location>
</feature>
<dbReference type="Proteomes" id="UP000828390">
    <property type="component" value="Unassembled WGS sequence"/>
</dbReference>
<name>A0A9D3Z2F7_DREPO</name>
<evidence type="ECO:0000313" key="3">
    <source>
        <dbReference type="Proteomes" id="UP000828390"/>
    </source>
</evidence>
<dbReference type="AlphaFoldDB" id="A0A9D3Z2F7"/>